<name>A0A9P4TDG3_CURKU</name>
<accession>A0A9P4TDG3</accession>
<organism evidence="1 2">
    <name type="scientific">Curvularia kusanoi</name>
    <name type="common">Cochliobolus kusanoi</name>
    <dbReference type="NCBI Taxonomy" id="90978"/>
    <lineage>
        <taxon>Eukaryota</taxon>
        <taxon>Fungi</taxon>
        <taxon>Dikarya</taxon>
        <taxon>Ascomycota</taxon>
        <taxon>Pezizomycotina</taxon>
        <taxon>Dothideomycetes</taxon>
        <taxon>Pleosporomycetidae</taxon>
        <taxon>Pleosporales</taxon>
        <taxon>Pleosporineae</taxon>
        <taxon>Pleosporaceae</taxon>
        <taxon>Curvularia</taxon>
    </lineage>
</organism>
<dbReference type="PANTHER" id="PTHR38111">
    <property type="entry name" value="ZN(2)-C6 FUNGAL-TYPE DOMAIN-CONTAINING PROTEIN-RELATED"/>
    <property type="match status" value="1"/>
</dbReference>
<evidence type="ECO:0000313" key="1">
    <source>
        <dbReference type="EMBL" id="KAF3001280.1"/>
    </source>
</evidence>
<dbReference type="EMBL" id="SWKU01000013">
    <property type="protein sequence ID" value="KAF3001280.1"/>
    <property type="molecule type" value="Genomic_DNA"/>
</dbReference>
<dbReference type="InterPro" id="IPR053178">
    <property type="entry name" value="Osmoadaptation_assoc"/>
</dbReference>
<reference evidence="1" key="1">
    <citation type="submission" date="2019-04" db="EMBL/GenBank/DDBJ databases">
        <title>Sequencing of skin fungus with MAO and IRED activity.</title>
        <authorList>
            <person name="Marsaioli A.J."/>
            <person name="Bonatto J.M.C."/>
            <person name="Reis Junior O."/>
        </authorList>
    </citation>
    <scope>NUCLEOTIDE SEQUENCE</scope>
    <source>
        <strain evidence="1">30M1</strain>
    </source>
</reference>
<dbReference type="AlphaFoldDB" id="A0A9P4TDG3"/>
<dbReference type="PANTHER" id="PTHR38111:SF2">
    <property type="entry name" value="FINGER DOMAIN PROTEIN, PUTATIVE (AFU_ORTHOLOGUE AFUA_1G01560)-RELATED"/>
    <property type="match status" value="1"/>
</dbReference>
<comment type="caution">
    <text evidence="1">The sequence shown here is derived from an EMBL/GenBank/DDBJ whole genome shotgun (WGS) entry which is preliminary data.</text>
</comment>
<evidence type="ECO:0000313" key="2">
    <source>
        <dbReference type="Proteomes" id="UP000801428"/>
    </source>
</evidence>
<proteinExistence type="predicted"/>
<sequence length="186" mass="20841">MAAQESQADKSAQLQQILDKAQEVRANLHQWNESWGHHAYTEILPPATTPVIADTTGGTTLAWTSVFHFETLYQANILTLYRATLILILRFITSVRTALGKVDELHVHQQEILDAGLFICRSVDFHLSQIWTELGAFNLLFPVRMAYDAVGREQSAIGLWLEKILDDISAGRRGLWKSAKAVLDIG</sequence>
<protein>
    <submittedName>
        <fullName evidence="1">Uncharacterized protein</fullName>
    </submittedName>
</protein>
<keyword evidence="2" id="KW-1185">Reference proteome</keyword>
<dbReference type="OrthoDB" id="5126878at2759"/>
<gene>
    <name evidence="1" type="ORF">E8E13_004277</name>
</gene>
<dbReference type="Proteomes" id="UP000801428">
    <property type="component" value="Unassembled WGS sequence"/>
</dbReference>